<evidence type="ECO:0000313" key="2">
    <source>
        <dbReference type="Proteomes" id="UP001164539"/>
    </source>
</evidence>
<comment type="caution">
    <text evidence="1">The sequence shown here is derived from an EMBL/GenBank/DDBJ whole genome shotgun (WGS) entry which is preliminary data.</text>
</comment>
<organism evidence="1 2">
    <name type="scientific">Melia azedarach</name>
    <name type="common">Chinaberry tree</name>
    <dbReference type="NCBI Taxonomy" id="155640"/>
    <lineage>
        <taxon>Eukaryota</taxon>
        <taxon>Viridiplantae</taxon>
        <taxon>Streptophyta</taxon>
        <taxon>Embryophyta</taxon>
        <taxon>Tracheophyta</taxon>
        <taxon>Spermatophyta</taxon>
        <taxon>Magnoliopsida</taxon>
        <taxon>eudicotyledons</taxon>
        <taxon>Gunneridae</taxon>
        <taxon>Pentapetalae</taxon>
        <taxon>rosids</taxon>
        <taxon>malvids</taxon>
        <taxon>Sapindales</taxon>
        <taxon>Meliaceae</taxon>
        <taxon>Melia</taxon>
    </lineage>
</organism>
<accession>A0ACC1WVB7</accession>
<keyword evidence="2" id="KW-1185">Reference proteome</keyword>
<dbReference type="EMBL" id="CM051406">
    <property type="protein sequence ID" value="KAJ4703150.1"/>
    <property type="molecule type" value="Genomic_DNA"/>
</dbReference>
<proteinExistence type="predicted"/>
<gene>
    <name evidence="1" type="ORF">OWV82_023090</name>
</gene>
<name>A0ACC1WVB7_MELAZ</name>
<protein>
    <submittedName>
        <fullName evidence="1">Abnormal spindle-like microcephaly-associated protein-like</fullName>
    </submittedName>
</protein>
<evidence type="ECO:0000313" key="1">
    <source>
        <dbReference type="EMBL" id="KAJ4703150.1"/>
    </source>
</evidence>
<dbReference type="Proteomes" id="UP001164539">
    <property type="component" value="Chromosome 13"/>
</dbReference>
<reference evidence="1 2" key="1">
    <citation type="journal article" date="2023" name="Science">
        <title>Complex scaffold remodeling in plant triterpene biosynthesis.</title>
        <authorList>
            <person name="De La Pena R."/>
            <person name="Hodgson H."/>
            <person name="Liu J.C."/>
            <person name="Stephenson M.J."/>
            <person name="Martin A.C."/>
            <person name="Owen C."/>
            <person name="Harkess A."/>
            <person name="Leebens-Mack J."/>
            <person name="Jimenez L.E."/>
            <person name="Osbourn A."/>
            <person name="Sattely E.S."/>
        </authorList>
    </citation>
    <scope>NUCLEOTIDE SEQUENCE [LARGE SCALE GENOMIC DNA]</scope>
    <source>
        <strain evidence="2">cv. JPN11</strain>
        <tissue evidence="1">Leaf</tissue>
    </source>
</reference>
<sequence length="1293" mass="147719">MECDDEQPFPSPSPSPSLLLRPPTSSLLKDISNFKTPKRPSQIPNFQSPCPQNFFTASKQTPKSSSSSSFYRRGPPSARSKSTKTKTAAARRLKSLELEQSKSAYKSQLKKEQSLKSLSKSLTAWLNFLLENPKLCGCDKFDSSNVGNTMMSKGKREGGEVLTWRDPKRQRDTWWRGDNNDVEDDTGVSESKYLTLRNSLKDICSFDDLKQRMRIYLSLGSCKEVFDIMSRVTKNIDEGRLTMKSHCPIVTDFGMKEKATNVLMCYNPAWLRIGLYIIFGGDSLLSNEDVNPDPEMAFLKMIIENQVFSHAGLAKAYAYNKKVEGLYRPGYYETLGNVILKRFLLLVLILDRAKSQSILPLKYGIDGVDGGSPLLFSVQSSIKSSRQVIVDFLSSEVMHGEGNVFAHLVIVGYKVSYQQFPLLEYDFKVTNLFVDLQDGVRLGRVIQLLLQDSSILTKMVVPSDNQRKNLGNCGIALLYLRKAGVKLCDEDGTEIVEDDVANGDKELTLSLLWNMFVDLQEICKIHGTSADLLNSVDSSPLDLLLNWIQVICKRYEFCITDFSSLNDGKAVWCLLDFYFRKELCCSCSSKTLLEARGEESIVSITDYTDAFHNFILSQKLTMLLGNFPEVLQMSDILEHNGACSNRSVVILLVFLSSQLIVKKNTDQLNFHKLLGCNCQSPERRRSNSDCWIVNSEASSDRKGEAGYSTEDAVTNFKALQGLSFSISKSKIDIERDIAVVMLPGNAAKVIQFHFRRWNERRNFLKIRNAVSYLQIVVRAWLAVKHNTVLNTFNTKEEWKQIDQFGRYVNFMVERHHFVKLKRSVLIIQRATRLWMSHRHQTERVVGSCTPDILGGATDVQDCVHSFSEIDKSPLMCQENGESHLELQAAFKIQFAWRNFISSRFLQKNCFAATRIQSYFREVPWKPRCLIVMIQRHFRGWLIRRDFLLQRESAKKIQSAVRSLNCWRAFHSQKHAATEVQRFVRGQIIRSRLLGSSGYRAATPSGSNFNIQRGCFQSFELKIFLSSVLKLQRWWKHVLFLKVRTKSAIIIQSYIRGWTARRKASREKRRIVVLQSYWKGYLARKESSRQLLDLRLRVQNSAANVDDGMRIINRLLSALSELLSMKSVSGILHTCATLDMATEHSQKCCEKLVAAGAIDTLLKLIRSVSRSIPDQEILKHALSTLRNLARHPHLIEVLIDRQGSVETILWELLRNKDEGYFIASEILKKMCSTRKGVEAICKLPAHLKRLNNLVEELTRKANLEKRNSRSLVVRENLDRRLREAVELLKLIKKR</sequence>